<dbReference type="GO" id="GO:0006520">
    <property type="term" value="P:amino acid metabolic process"/>
    <property type="evidence" value="ECO:0007669"/>
    <property type="project" value="TreeGrafter"/>
</dbReference>
<sequence length="425" mass="46852">MLSVRGRKYAALDLAASYTKDRGPLYDQSKHPHGLVSFRNAENFLMQDEALAYVKTKCIPCLEPASLTYHDGPFGSRRLRAAMSSFINKRFAPASAVAMEHLSFVSGVTALNDILSLCLTEGEDDALLLGMPIYGSFTGDMQSMSSCKLIYAPFGEVDQFGAEAADCYDRALVQAEQQGIKVRALVLANPHNPLGQCYSPDTLKALLGFCNKRRIHLISDEIYAFSAYHTDASCPGFTSVLSLETTGVIDSSLVHVMHGMSKDFAAAGLRLGCLITRNEELTQAVQSLARFHGASPVTDAIAAAMLEDEEWHLEFLAKSARALGEQRRLVAEALDAAGIAYRHEANAGFFLWIDLSACLHSPTWEAEDDLKQRLYDCGVEMSAAHAYHGEVPGHFRFVFSMDRASVEERLRRIIEFHEKNRLGRA</sequence>
<dbReference type="GO" id="GO:0008483">
    <property type="term" value="F:transaminase activity"/>
    <property type="evidence" value="ECO:0007669"/>
    <property type="project" value="TreeGrafter"/>
</dbReference>
<dbReference type="EMBL" id="KB908814">
    <property type="protein sequence ID" value="EOA83686.1"/>
    <property type="molecule type" value="Genomic_DNA"/>
</dbReference>
<dbReference type="Gene3D" id="3.40.640.10">
    <property type="entry name" value="Type I PLP-dependent aspartate aminotransferase-like (Major domain)"/>
    <property type="match status" value="1"/>
</dbReference>
<proteinExistence type="inferred from homology"/>
<evidence type="ECO:0000313" key="5">
    <source>
        <dbReference type="Proteomes" id="UP000016935"/>
    </source>
</evidence>
<evidence type="ECO:0000256" key="1">
    <source>
        <dbReference type="ARBA" id="ARBA00007441"/>
    </source>
</evidence>
<dbReference type="CDD" id="cd00609">
    <property type="entry name" value="AAT_like"/>
    <property type="match status" value="1"/>
</dbReference>
<dbReference type="GO" id="GO:0030170">
    <property type="term" value="F:pyridoxal phosphate binding"/>
    <property type="evidence" value="ECO:0007669"/>
    <property type="project" value="InterPro"/>
</dbReference>
<dbReference type="OrthoDB" id="7042322at2759"/>
<organism evidence="4 5">
    <name type="scientific">Exserohilum turcicum (strain 28A)</name>
    <name type="common">Northern leaf blight fungus</name>
    <name type="synonym">Setosphaeria turcica</name>
    <dbReference type="NCBI Taxonomy" id="671987"/>
    <lineage>
        <taxon>Eukaryota</taxon>
        <taxon>Fungi</taxon>
        <taxon>Dikarya</taxon>
        <taxon>Ascomycota</taxon>
        <taxon>Pezizomycotina</taxon>
        <taxon>Dothideomycetes</taxon>
        <taxon>Pleosporomycetidae</taxon>
        <taxon>Pleosporales</taxon>
        <taxon>Pleosporineae</taxon>
        <taxon>Pleosporaceae</taxon>
        <taxon>Exserohilum</taxon>
    </lineage>
</organism>
<evidence type="ECO:0000256" key="2">
    <source>
        <dbReference type="ARBA" id="ARBA00022898"/>
    </source>
</evidence>
<dbReference type="InterPro" id="IPR015421">
    <property type="entry name" value="PyrdxlP-dep_Trfase_major"/>
</dbReference>
<dbReference type="eggNOG" id="KOG0256">
    <property type="taxonomic scope" value="Eukaryota"/>
</dbReference>
<dbReference type="InterPro" id="IPR004838">
    <property type="entry name" value="NHTrfase_class1_PyrdxlP-BS"/>
</dbReference>
<evidence type="ECO:0000259" key="3">
    <source>
        <dbReference type="Pfam" id="PF00155"/>
    </source>
</evidence>
<dbReference type="HOGENOM" id="CLU_017584_1_1_1"/>
<comment type="similarity">
    <text evidence="1">Belongs to the class-I pyridoxal-phosphate-dependent aminotransferase family.</text>
</comment>
<reference evidence="4 5" key="1">
    <citation type="journal article" date="2012" name="PLoS Pathog.">
        <title>Diverse lifestyles and strategies of plant pathogenesis encoded in the genomes of eighteen Dothideomycetes fungi.</title>
        <authorList>
            <person name="Ohm R.A."/>
            <person name="Feau N."/>
            <person name="Henrissat B."/>
            <person name="Schoch C.L."/>
            <person name="Horwitz B.A."/>
            <person name="Barry K.W."/>
            <person name="Condon B.J."/>
            <person name="Copeland A.C."/>
            <person name="Dhillon B."/>
            <person name="Glaser F."/>
            <person name="Hesse C.N."/>
            <person name="Kosti I."/>
            <person name="LaButti K."/>
            <person name="Lindquist E.A."/>
            <person name="Lucas S."/>
            <person name="Salamov A.A."/>
            <person name="Bradshaw R.E."/>
            <person name="Ciuffetti L."/>
            <person name="Hamelin R.C."/>
            <person name="Kema G.H.J."/>
            <person name="Lawrence C."/>
            <person name="Scott J.A."/>
            <person name="Spatafora J.W."/>
            <person name="Turgeon B.G."/>
            <person name="de Wit P.J.G.M."/>
            <person name="Zhong S."/>
            <person name="Goodwin S.B."/>
            <person name="Grigoriev I.V."/>
        </authorList>
    </citation>
    <scope>NUCLEOTIDE SEQUENCE [LARGE SCALE GENOMIC DNA]</scope>
    <source>
        <strain evidence="5">28A</strain>
    </source>
</reference>
<dbReference type="PROSITE" id="PS00105">
    <property type="entry name" value="AA_TRANSFER_CLASS_1"/>
    <property type="match status" value="1"/>
</dbReference>
<keyword evidence="5" id="KW-1185">Reference proteome</keyword>
<dbReference type="InterPro" id="IPR004839">
    <property type="entry name" value="Aminotransferase_I/II_large"/>
</dbReference>
<dbReference type="Gene3D" id="3.90.1150.10">
    <property type="entry name" value="Aspartate Aminotransferase, domain 1"/>
    <property type="match status" value="1"/>
</dbReference>
<dbReference type="InterPro" id="IPR050478">
    <property type="entry name" value="Ethylene_sulfur-biosynth"/>
</dbReference>
<dbReference type="InterPro" id="IPR015422">
    <property type="entry name" value="PyrdxlP-dep_Trfase_small"/>
</dbReference>
<dbReference type="GeneID" id="19395748"/>
<dbReference type="PRINTS" id="PR00753">
    <property type="entry name" value="ACCSYNTHASE"/>
</dbReference>
<gene>
    <name evidence="4" type="ORF">SETTUDRAFT_118445</name>
</gene>
<dbReference type="STRING" id="671987.R0IF47"/>
<accession>R0IF47</accession>
<reference evidence="4 5" key="2">
    <citation type="journal article" date="2013" name="PLoS Genet.">
        <title>Comparative genome structure, secondary metabolite, and effector coding capacity across Cochliobolus pathogens.</title>
        <authorList>
            <person name="Condon B.J."/>
            <person name="Leng Y."/>
            <person name="Wu D."/>
            <person name="Bushley K.E."/>
            <person name="Ohm R.A."/>
            <person name="Otillar R."/>
            <person name="Martin J."/>
            <person name="Schackwitz W."/>
            <person name="Grimwood J."/>
            <person name="MohdZainudin N."/>
            <person name="Xue C."/>
            <person name="Wang R."/>
            <person name="Manning V.A."/>
            <person name="Dhillon B."/>
            <person name="Tu Z.J."/>
            <person name="Steffenson B.J."/>
            <person name="Salamov A."/>
            <person name="Sun H."/>
            <person name="Lowry S."/>
            <person name="LaButti K."/>
            <person name="Han J."/>
            <person name="Copeland A."/>
            <person name="Lindquist E."/>
            <person name="Barry K."/>
            <person name="Schmutz J."/>
            <person name="Baker S.E."/>
            <person name="Ciuffetti L.M."/>
            <person name="Grigoriev I.V."/>
            <person name="Zhong S."/>
            <person name="Turgeon B.G."/>
        </authorList>
    </citation>
    <scope>NUCLEOTIDE SEQUENCE [LARGE SCALE GENOMIC DNA]</scope>
    <source>
        <strain evidence="5">28A</strain>
    </source>
</reference>
<name>R0IF47_EXST2</name>
<dbReference type="InterPro" id="IPR015424">
    <property type="entry name" value="PyrdxlP-dep_Trfase"/>
</dbReference>
<dbReference type="AlphaFoldDB" id="R0IF47"/>
<dbReference type="Proteomes" id="UP000016935">
    <property type="component" value="Unassembled WGS sequence"/>
</dbReference>
<dbReference type="PANTHER" id="PTHR43795:SF39">
    <property type="entry name" value="AMINOTRANSFERASE CLASS I_CLASSII DOMAIN-CONTAINING PROTEIN"/>
    <property type="match status" value="1"/>
</dbReference>
<evidence type="ECO:0000313" key="4">
    <source>
        <dbReference type="EMBL" id="EOA83686.1"/>
    </source>
</evidence>
<feature type="domain" description="Aminotransferase class I/classII large" evidence="3">
    <location>
        <begin position="75"/>
        <end position="413"/>
    </location>
</feature>
<dbReference type="PANTHER" id="PTHR43795">
    <property type="entry name" value="BIFUNCTIONAL ASPARTATE AMINOTRANSFERASE AND GLUTAMATE/ASPARTATE-PREPHENATE AMINOTRANSFERASE-RELATED"/>
    <property type="match status" value="1"/>
</dbReference>
<dbReference type="SUPFAM" id="SSF53383">
    <property type="entry name" value="PLP-dependent transferases"/>
    <property type="match status" value="1"/>
</dbReference>
<dbReference type="Pfam" id="PF00155">
    <property type="entry name" value="Aminotran_1_2"/>
    <property type="match status" value="1"/>
</dbReference>
<dbReference type="RefSeq" id="XP_008028208.1">
    <property type="nucleotide sequence ID" value="XM_008030017.1"/>
</dbReference>
<protein>
    <recommendedName>
        <fullName evidence="3">Aminotransferase class I/classII large domain-containing protein</fullName>
    </recommendedName>
</protein>
<keyword evidence="2" id="KW-0663">Pyridoxal phosphate</keyword>